<proteinExistence type="predicted"/>
<reference evidence="1" key="1">
    <citation type="journal article" date="2014" name="Front. Microbiol.">
        <title>High frequency of phylogenetically diverse reductive dehalogenase-homologous genes in deep subseafloor sedimentary metagenomes.</title>
        <authorList>
            <person name="Kawai M."/>
            <person name="Futagami T."/>
            <person name="Toyoda A."/>
            <person name="Takaki Y."/>
            <person name="Nishi S."/>
            <person name="Hori S."/>
            <person name="Arai W."/>
            <person name="Tsubouchi T."/>
            <person name="Morono Y."/>
            <person name="Uchiyama I."/>
            <person name="Ito T."/>
            <person name="Fujiyama A."/>
            <person name="Inagaki F."/>
            <person name="Takami H."/>
        </authorList>
    </citation>
    <scope>NUCLEOTIDE SEQUENCE</scope>
    <source>
        <strain evidence="1">Expedition CK06-06</strain>
    </source>
</reference>
<name>X0W4F3_9ZZZZ</name>
<protein>
    <submittedName>
        <fullName evidence="1">Uncharacterized protein</fullName>
    </submittedName>
</protein>
<gene>
    <name evidence="1" type="ORF">S01H1_54718</name>
</gene>
<comment type="caution">
    <text evidence="1">The sequence shown here is derived from an EMBL/GenBank/DDBJ whole genome shotgun (WGS) entry which is preliminary data.</text>
</comment>
<organism evidence="1">
    <name type="scientific">marine sediment metagenome</name>
    <dbReference type="NCBI Taxonomy" id="412755"/>
    <lineage>
        <taxon>unclassified sequences</taxon>
        <taxon>metagenomes</taxon>
        <taxon>ecological metagenomes</taxon>
    </lineage>
</organism>
<accession>X0W4F3</accession>
<evidence type="ECO:0000313" key="1">
    <source>
        <dbReference type="EMBL" id="GAG19463.1"/>
    </source>
</evidence>
<dbReference type="AlphaFoldDB" id="X0W4F3"/>
<feature type="non-terminal residue" evidence="1">
    <location>
        <position position="74"/>
    </location>
</feature>
<sequence length="74" mass="8307">MKDVLTNLNEWASGMSDNNQVTRSYNLDVQADQMRLHNDSEEALFFALNNRLDYAVATSSHSNMVGGTREAEIV</sequence>
<dbReference type="EMBL" id="BARS01035519">
    <property type="protein sequence ID" value="GAG19463.1"/>
    <property type="molecule type" value="Genomic_DNA"/>
</dbReference>